<comment type="caution">
    <text evidence="7">The sequence shown here is derived from an EMBL/GenBank/DDBJ whole genome shotgun (WGS) entry which is preliminary data.</text>
</comment>
<dbReference type="InterPro" id="IPR043128">
    <property type="entry name" value="Rev_trsase/Diguanyl_cyclase"/>
</dbReference>
<dbReference type="InterPro" id="IPR043502">
    <property type="entry name" value="DNA/RNA_pol_sf"/>
</dbReference>
<evidence type="ECO:0000313" key="8">
    <source>
        <dbReference type="Proteomes" id="UP001200145"/>
    </source>
</evidence>
<dbReference type="Proteomes" id="UP001200145">
    <property type="component" value="Unassembled WGS sequence"/>
</dbReference>
<dbReference type="PROSITE" id="PS50173">
    <property type="entry name" value="UMUC"/>
    <property type="match status" value="1"/>
</dbReference>
<evidence type="ECO:0000256" key="2">
    <source>
        <dbReference type="ARBA" id="ARBA00022763"/>
    </source>
</evidence>
<evidence type="ECO:0000313" key="7">
    <source>
        <dbReference type="EMBL" id="MCF1716429.1"/>
    </source>
</evidence>
<dbReference type="SUPFAM" id="SSF56672">
    <property type="entry name" value="DNA/RNA polymerases"/>
    <property type="match status" value="1"/>
</dbReference>
<comment type="similarity">
    <text evidence="1">Belongs to the DNA polymerase type-Y family.</text>
</comment>
<dbReference type="Gene3D" id="3.30.1490.100">
    <property type="entry name" value="DNA polymerase, Y-family, little finger domain"/>
    <property type="match status" value="1"/>
</dbReference>
<dbReference type="InterPro" id="IPR050116">
    <property type="entry name" value="DNA_polymerase-Y"/>
</dbReference>
<dbReference type="InterPro" id="IPR001126">
    <property type="entry name" value="UmuC"/>
</dbReference>
<keyword evidence="4" id="KW-0234">DNA repair</keyword>
<dbReference type="InterPro" id="IPR025188">
    <property type="entry name" value="DUF4113"/>
</dbReference>
<reference evidence="7 8" key="1">
    <citation type="submission" date="2022-01" db="EMBL/GenBank/DDBJ databases">
        <title>Flavihumibacter sp. nov., isolated from sediment of a river.</title>
        <authorList>
            <person name="Liu H."/>
        </authorList>
    </citation>
    <scope>NUCLEOTIDE SEQUENCE [LARGE SCALE GENOMIC DNA]</scope>
    <source>
        <strain evidence="7 8">RY-1</strain>
    </source>
</reference>
<dbReference type="Pfam" id="PF11799">
    <property type="entry name" value="IMS_C"/>
    <property type="match status" value="1"/>
</dbReference>
<dbReference type="RefSeq" id="WP_234867620.1">
    <property type="nucleotide sequence ID" value="NZ_JAKEVY010000004.1"/>
</dbReference>
<gene>
    <name evidence="7" type="ORF">L0U88_17440</name>
</gene>
<dbReference type="Gene3D" id="3.30.70.270">
    <property type="match status" value="1"/>
</dbReference>
<dbReference type="InterPro" id="IPR036775">
    <property type="entry name" value="DNA_pol_Y-fam_lit_finger_sf"/>
</dbReference>
<keyword evidence="3" id="KW-0741">SOS mutagenesis</keyword>
<dbReference type="Pfam" id="PF13438">
    <property type="entry name" value="DUF4113"/>
    <property type="match status" value="1"/>
</dbReference>
<keyword evidence="2" id="KW-0227">DNA damage</keyword>
<dbReference type="PANTHER" id="PTHR11076">
    <property type="entry name" value="DNA REPAIR POLYMERASE UMUC / TRANSFERASE FAMILY MEMBER"/>
    <property type="match status" value="1"/>
</dbReference>
<dbReference type="Gene3D" id="1.10.150.20">
    <property type="entry name" value="5' to 3' exonuclease, C-terminal subdomain"/>
    <property type="match status" value="1"/>
</dbReference>
<protein>
    <submittedName>
        <fullName evidence="7">Y-family DNA polymerase</fullName>
    </submittedName>
</protein>
<keyword evidence="8" id="KW-1185">Reference proteome</keyword>
<name>A0ABS9BL54_9BACT</name>
<dbReference type="PANTHER" id="PTHR11076:SF34">
    <property type="entry name" value="PROTEIN UMUC"/>
    <property type="match status" value="1"/>
</dbReference>
<dbReference type="Gene3D" id="3.40.1170.60">
    <property type="match status" value="1"/>
</dbReference>
<sequence>MFALVDCNSFYCSCERLFRPDLENQPVVVLSNNDGCIIARSDEAKAIGIKMGAPYFQYKSQINENRVAVFSSNYQLYGELSMRVMDTLRNFVGAEKVEVYSVDEAFLQLAQVPTELLTSIASGLKQRVETWTGIRVSVGIAPTKVLAKLANRLAKKNKQETRGALVLQKPAELEMALRETEIGEVWGIGHQYAEKLRRLGITDALKFSRLPINWVQKNMGGVVGVRLHKELNGIPCIDLKDPLEKKKMIGSSRMFGRPVYELEEIREAVATYLARAAEKLRRQDSAATEIGLYIVAADENKFTYNPKKFSTALRLPKPCSGTNELLTYALPLLPLIYQGKRKYLKAGVQLSGLVPASSLQENLFIHSAENNEVHEPTTKNLMKALDNINFSQGANTIHFGATGLQPTWTMRQDQMSPRYTTSWKDLPQVS</sequence>
<dbReference type="Pfam" id="PF00817">
    <property type="entry name" value="IMS"/>
    <property type="match status" value="1"/>
</dbReference>
<evidence type="ECO:0000256" key="1">
    <source>
        <dbReference type="ARBA" id="ARBA00010945"/>
    </source>
</evidence>
<organism evidence="7 8">
    <name type="scientific">Flavihumibacter fluminis</name>
    <dbReference type="NCBI Taxonomy" id="2909236"/>
    <lineage>
        <taxon>Bacteria</taxon>
        <taxon>Pseudomonadati</taxon>
        <taxon>Bacteroidota</taxon>
        <taxon>Chitinophagia</taxon>
        <taxon>Chitinophagales</taxon>
        <taxon>Chitinophagaceae</taxon>
        <taxon>Flavihumibacter</taxon>
    </lineage>
</organism>
<evidence type="ECO:0000259" key="6">
    <source>
        <dbReference type="PROSITE" id="PS50173"/>
    </source>
</evidence>
<evidence type="ECO:0000256" key="5">
    <source>
        <dbReference type="ARBA" id="ARBA00023236"/>
    </source>
</evidence>
<evidence type="ECO:0000256" key="4">
    <source>
        <dbReference type="ARBA" id="ARBA00023204"/>
    </source>
</evidence>
<dbReference type="EMBL" id="JAKEVY010000004">
    <property type="protein sequence ID" value="MCF1716429.1"/>
    <property type="molecule type" value="Genomic_DNA"/>
</dbReference>
<proteinExistence type="inferred from homology"/>
<dbReference type="CDD" id="cd01700">
    <property type="entry name" value="PolY_Pol_V_umuC"/>
    <property type="match status" value="1"/>
</dbReference>
<dbReference type="InterPro" id="IPR017961">
    <property type="entry name" value="DNA_pol_Y-fam_little_finger"/>
</dbReference>
<evidence type="ECO:0000256" key="3">
    <source>
        <dbReference type="ARBA" id="ARBA00023199"/>
    </source>
</evidence>
<accession>A0ABS9BL54</accession>
<feature type="domain" description="UmuC" evidence="6">
    <location>
        <begin position="2"/>
        <end position="189"/>
    </location>
</feature>
<keyword evidence="5" id="KW-0742">SOS response</keyword>